<proteinExistence type="predicted"/>
<comment type="caution">
    <text evidence="2">The sequence shown here is derived from an EMBL/GenBank/DDBJ whole genome shotgun (WGS) entry which is preliminary data.</text>
</comment>
<keyword evidence="3" id="KW-1185">Reference proteome</keyword>
<evidence type="ECO:0008006" key="4">
    <source>
        <dbReference type="Google" id="ProtNLM"/>
    </source>
</evidence>
<keyword evidence="1" id="KW-0732">Signal</keyword>
<gene>
    <name evidence="2" type="ORF">ABI908_13955</name>
</gene>
<evidence type="ECO:0000313" key="2">
    <source>
        <dbReference type="EMBL" id="MEO9385196.1"/>
    </source>
</evidence>
<feature type="chain" id="PRO_5046749401" description="Cell surface protein" evidence="1">
    <location>
        <begin position="19"/>
        <end position="96"/>
    </location>
</feature>
<dbReference type="Proteomes" id="UP001462502">
    <property type="component" value="Unassembled WGS sequence"/>
</dbReference>
<reference evidence="2 3" key="1">
    <citation type="submission" date="2024-05" db="EMBL/GenBank/DDBJ databases">
        <authorList>
            <person name="De Oliveira J.P."/>
            <person name="Noriler S.A."/>
            <person name="De Oliveira A.G."/>
            <person name="Sipoli D.S."/>
        </authorList>
    </citation>
    <scope>NUCLEOTIDE SEQUENCE [LARGE SCALE GENOMIC DNA]</scope>
    <source>
        <strain evidence="2 3">LABIM192</strain>
    </source>
</reference>
<evidence type="ECO:0000313" key="3">
    <source>
        <dbReference type="Proteomes" id="UP001462502"/>
    </source>
</evidence>
<evidence type="ECO:0000256" key="1">
    <source>
        <dbReference type="SAM" id="SignalP"/>
    </source>
</evidence>
<protein>
    <recommendedName>
        <fullName evidence="4">Cell surface protein</fullName>
    </recommendedName>
</protein>
<name>A0ABV0IV85_9NEIS</name>
<sequence>MKYALFVLICLATLPATAGNTSNPDVKKFVAAADLCEHFLGEIGGPGSAKEQKQLVNKANHYCDIAKRQFKKIDAKYKADKDVQAILEDYRDELTD</sequence>
<organism evidence="2 3">
    <name type="scientific">Chromobacterium phragmitis</name>
    <dbReference type="NCBI Taxonomy" id="2202141"/>
    <lineage>
        <taxon>Bacteria</taxon>
        <taxon>Pseudomonadati</taxon>
        <taxon>Pseudomonadota</taxon>
        <taxon>Betaproteobacteria</taxon>
        <taxon>Neisseriales</taxon>
        <taxon>Chromobacteriaceae</taxon>
        <taxon>Chromobacterium</taxon>
    </lineage>
</organism>
<feature type="signal peptide" evidence="1">
    <location>
        <begin position="1"/>
        <end position="18"/>
    </location>
</feature>
<dbReference type="RefSeq" id="WP_347937363.1">
    <property type="nucleotide sequence ID" value="NZ_CP158160.1"/>
</dbReference>
<accession>A0ABV0IV85</accession>
<dbReference type="EMBL" id="JBDXMI010000001">
    <property type="protein sequence ID" value="MEO9385196.1"/>
    <property type="molecule type" value="Genomic_DNA"/>
</dbReference>